<keyword evidence="1" id="KW-0378">Hydrolase</keyword>
<comment type="caution">
    <text evidence="1">The sequence shown here is derived from an EMBL/GenBank/DDBJ whole genome shotgun (WGS) entry which is preliminary data.</text>
</comment>
<protein>
    <submittedName>
        <fullName evidence="1">P-loop containing nucleoside triphosphate hydrolase protein</fullName>
    </submittedName>
</protein>
<dbReference type="Proteomes" id="UP001055072">
    <property type="component" value="Unassembled WGS sequence"/>
</dbReference>
<dbReference type="EMBL" id="MU274936">
    <property type="protein sequence ID" value="KAI0084971.1"/>
    <property type="molecule type" value="Genomic_DNA"/>
</dbReference>
<organism evidence="1 2">
    <name type="scientific">Irpex rosettiformis</name>
    <dbReference type="NCBI Taxonomy" id="378272"/>
    <lineage>
        <taxon>Eukaryota</taxon>
        <taxon>Fungi</taxon>
        <taxon>Dikarya</taxon>
        <taxon>Basidiomycota</taxon>
        <taxon>Agaricomycotina</taxon>
        <taxon>Agaricomycetes</taxon>
        <taxon>Polyporales</taxon>
        <taxon>Irpicaceae</taxon>
        <taxon>Irpex</taxon>
    </lineage>
</organism>
<proteinExistence type="predicted"/>
<name>A0ACB8TSR4_9APHY</name>
<sequence>MGPSGAGKSTILDILSKRTEATHGTVHFKMRSLASYVEQSDALLGVLSVRETIDFAARLDPSVPRRVIRERVEATIAELGLKDVENNRIGNAVQRGISGGQKRRVTIGSALVTMPKILLLDEPTSGLDSRTSREVMAAIKCIAERHKMIVVATIHQPNWETFALFDRLLLLAHGHTVYFGPAASLTKYLSDGLKHPVPVHANPVDIAIDLINTDFIADPAERAQHIESLASSWGEYTRTHTDEHRVSLSDNDHEMSRLMLTEGKDASNRTCNPIRLAASRTWILMERNVLNYSRNLLAYGVRIGMYLGMGVLLATVWVNLAQTSAKVNDRLSVHFFAVAFLGFMSVAGIPAFLEERQVFVRERMNGLYGPGAYVLANSIVTLPYLFICVLLFSVICYWSIGLNPGAVNFFRFLAILNLAVYAAESQSTVVAAIFPIFVAALAIAAFLNGFWMSVGGYFIRTVNLPRFWYYWAHFIDYQTYAFDCLVYNDFKDITLACSTLADGSCFCDYPSSLVSQGQCALAGEDVLKALGISGISFKLYTVILLLITLLYRFLFYVVLVFKKR</sequence>
<gene>
    <name evidence="1" type="ORF">BDY19DRAFT_897461</name>
</gene>
<evidence type="ECO:0000313" key="1">
    <source>
        <dbReference type="EMBL" id="KAI0084971.1"/>
    </source>
</evidence>
<keyword evidence="2" id="KW-1185">Reference proteome</keyword>
<evidence type="ECO:0000313" key="2">
    <source>
        <dbReference type="Proteomes" id="UP001055072"/>
    </source>
</evidence>
<reference evidence="1" key="1">
    <citation type="journal article" date="2021" name="Environ. Microbiol.">
        <title>Gene family expansions and transcriptome signatures uncover fungal adaptations to wood decay.</title>
        <authorList>
            <person name="Hage H."/>
            <person name="Miyauchi S."/>
            <person name="Viragh M."/>
            <person name="Drula E."/>
            <person name="Min B."/>
            <person name="Chaduli D."/>
            <person name="Navarro D."/>
            <person name="Favel A."/>
            <person name="Norest M."/>
            <person name="Lesage-Meessen L."/>
            <person name="Balint B."/>
            <person name="Merenyi Z."/>
            <person name="de Eugenio L."/>
            <person name="Morin E."/>
            <person name="Martinez A.T."/>
            <person name="Baldrian P."/>
            <person name="Stursova M."/>
            <person name="Martinez M.J."/>
            <person name="Novotny C."/>
            <person name="Magnuson J.K."/>
            <person name="Spatafora J.W."/>
            <person name="Maurice S."/>
            <person name="Pangilinan J."/>
            <person name="Andreopoulos W."/>
            <person name="LaButti K."/>
            <person name="Hundley H."/>
            <person name="Na H."/>
            <person name="Kuo A."/>
            <person name="Barry K."/>
            <person name="Lipzen A."/>
            <person name="Henrissat B."/>
            <person name="Riley R."/>
            <person name="Ahrendt S."/>
            <person name="Nagy L.G."/>
            <person name="Grigoriev I.V."/>
            <person name="Martin F."/>
            <person name="Rosso M.N."/>
        </authorList>
    </citation>
    <scope>NUCLEOTIDE SEQUENCE</scope>
    <source>
        <strain evidence="1">CBS 384.51</strain>
    </source>
</reference>
<accession>A0ACB8TSR4</accession>